<organism evidence="2 3">
    <name type="scientific">Kribbella amoyensis</name>
    <dbReference type="NCBI Taxonomy" id="996641"/>
    <lineage>
        <taxon>Bacteria</taxon>
        <taxon>Bacillati</taxon>
        <taxon>Actinomycetota</taxon>
        <taxon>Actinomycetes</taxon>
        <taxon>Propionibacteriales</taxon>
        <taxon>Kribbellaceae</taxon>
        <taxon>Kribbella</taxon>
    </lineage>
</organism>
<reference evidence="2 3" key="1">
    <citation type="submission" date="2019-06" db="EMBL/GenBank/DDBJ databases">
        <title>Sequencing the genomes of 1000 actinobacteria strains.</title>
        <authorList>
            <person name="Klenk H.-P."/>
        </authorList>
    </citation>
    <scope>NUCLEOTIDE SEQUENCE [LARGE SCALE GENOMIC DNA]</scope>
    <source>
        <strain evidence="2 3">DSM 24683</strain>
    </source>
</reference>
<proteinExistence type="predicted"/>
<protein>
    <recommendedName>
        <fullName evidence="4">Beta/gamma crystallin</fullName>
    </recommendedName>
</protein>
<gene>
    <name evidence="2" type="ORF">FB561_6660</name>
</gene>
<dbReference type="EMBL" id="VIVK01000002">
    <property type="protein sequence ID" value="TWD75222.1"/>
    <property type="molecule type" value="Genomic_DNA"/>
</dbReference>
<evidence type="ECO:0000313" key="2">
    <source>
        <dbReference type="EMBL" id="TWD75222.1"/>
    </source>
</evidence>
<comment type="caution">
    <text evidence="2">The sequence shown here is derived from an EMBL/GenBank/DDBJ whole genome shotgun (WGS) entry which is preliminary data.</text>
</comment>
<evidence type="ECO:0000256" key="1">
    <source>
        <dbReference type="SAM" id="SignalP"/>
    </source>
</evidence>
<feature type="chain" id="PRO_5021968757" description="Beta/gamma crystallin" evidence="1">
    <location>
        <begin position="30"/>
        <end position="117"/>
    </location>
</feature>
<feature type="signal peptide" evidence="1">
    <location>
        <begin position="1"/>
        <end position="29"/>
    </location>
</feature>
<dbReference type="RefSeq" id="WP_145813950.1">
    <property type="nucleotide sequence ID" value="NZ_VIVK01000002.1"/>
</dbReference>
<dbReference type="Proteomes" id="UP000318380">
    <property type="component" value="Unassembled WGS sequence"/>
</dbReference>
<dbReference type="AlphaFoldDB" id="A0A561B944"/>
<evidence type="ECO:0000313" key="3">
    <source>
        <dbReference type="Proteomes" id="UP000318380"/>
    </source>
</evidence>
<evidence type="ECO:0008006" key="4">
    <source>
        <dbReference type="Google" id="ProtNLM"/>
    </source>
</evidence>
<keyword evidence="3" id="KW-1185">Reference proteome</keyword>
<name>A0A561B944_9ACTN</name>
<keyword evidence="1" id="KW-0732">Signal</keyword>
<accession>A0A561B944</accession>
<sequence length="117" mass="12602">MRTKRWTMGALAAAGALAATVLTTPQAQATEPANCVTGDDTWGVIRGIGSGQMACFEGAGEYGFTGGYPDVFQINTGKWSGYIIYHIPGGKDVMRDFKAQQTLHFDPKVTLYTLHIN</sequence>